<dbReference type="InterPro" id="IPR029063">
    <property type="entry name" value="SAM-dependent_MTases_sf"/>
</dbReference>
<dbReference type="Proteomes" id="UP000242205">
    <property type="component" value="Chromosome"/>
</dbReference>
<keyword evidence="1 2" id="KW-0489">Methyltransferase</keyword>
<dbReference type="RefSeq" id="WP_102247150.1">
    <property type="nucleotide sequence ID" value="NZ_CP025682.1"/>
</dbReference>
<feature type="active site" description="Proton acceptor" evidence="1">
    <location>
        <position position="165"/>
    </location>
</feature>
<dbReference type="Gene3D" id="3.40.50.150">
    <property type="entry name" value="Vaccinia Virus protein VP39"/>
    <property type="match status" value="1"/>
</dbReference>
<feature type="binding site" evidence="1">
    <location>
        <position position="100"/>
    </location>
    <ligand>
        <name>S-adenosyl-L-methionine</name>
        <dbReference type="ChEBI" id="CHEBI:59789"/>
    </ligand>
</feature>
<comment type="function">
    <text evidence="1">Specifically methylates the adenine in position 2030 of 23S rRNA.</text>
</comment>
<evidence type="ECO:0000256" key="1">
    <source>
        <dbReference type="HAMAP-Rule" id="MF_00934"/>
    </source>
</evidence>
<dbReference type="Pfam" id="PF04378">
    <property type="entry name" value="RsmJ"/>
    <property type="match status" value="1"/>
</dbReference>
<dbReference type="SUPFAM" id="SSF53335">
    <property type="entry name" value="S-adenosyl-L-methionine-dependent methyltransferases"/>
    <property type="match status" value="1"/>
</dbReference>
<dbReference type="EC" id="2.1.1.266" evidence="1"/>
<dbReference type="GO" id="GO:0005829">
    <property type="term" value="C:cytosol"/>
    <property type="evidence" value="ECO:0007669"/>
    <property type="project" value="TreeGrafter"/>
</dbReference>
<comment type="subunit">
    <text evidence="1">Monomer.</text>
</comment>
<feature type="binding site" evidence="1">
    <location>
        <begin position="144"/>
        <end position="145"/>
    </location>
    <ligand>
        <name>S-adenosyl-L-methionine</name>
        <dbReference type="ChEBI" id="CHEBI:59789"/>
    </ligand>
</feature>
<gene>
    <name evidence="1" type="primary">rlmJ</name>
    <name evidence="2" type="ORF">C0099_09125</name>
</gene>
<proteinExistence type="inferred from homology"/>
<dbReference type="PANTHER" id="PTHR37426:SF1">
    <property type="entry name" value="RIBOSOMAL RNA LARGE SUBUNIT METHYLTRANSFERASE J"/>
    <property type="match status" value="1"/>
</dbReference>
<organism evidence="2 3">
    <name type="scientific">Pseudazoarcus pumilus</name>
    <dbReference type="NCBI Taxonomy" id="2067960"/>
    <lineage>
        <taxon>Bacteria</taxon>
        <taxon>Pseudomonadati</taxon>
        <taxon>Pseudomonadota</taxon>
        <taxon>Betaproteobacteria</taxon>
        <taxon>Rhodocyclales</taxon>
        <taxon>Zoogloeaceae</taxon>
        <taxon>Pseudazoarcus</taxon>
    </lineage>
</organism>
<evidence type="ECO:0000313" key="2">
    <source>
        <dbReference type="EMBL" id="AUN95084.1"/>
    </source>
</evidence>
<dbReference type="EMBL" id="CP025682">
    <property type="protein sequence ID" value="AUN95084.1"/>
    <property type="molecule type" value="Genomic_DNA"/>
</dbReference>
<accession>A0A2I6S752</accession>
<dbReference type="KEGG" id="atw:C0099_09125"/>
<dbReference type="InterPro" id="IPR007473">
    <property type="entry name" value="RlmJ"/>
</dbReference>
<comment type="similarity">
    <text evidence="1">Belongs to the RlmJ family.</text>
</comment>
<feature type="binding site" evidence="1">
    <location>
        <position position="19"/>
    </location>
    <ligand>
        <name>S-adenosyl-L-methionine</name>
        <dbReference type="ChEBI" id="CHEBI:59789"/>
    </ligand>
</feature>
<keyword evidence="1" id="KW-0694">RNA-binding</keyword>
<dbReference type="OrthoDB" id="9791274at2"/>
<dbReference type="GO" id="GO:0036307">
    <property type="term" value="F:23S rRNA (adenine(2030)-N(6))-methyltransferase activity"/>
    <property type="evidence" value="ECO:0007669"/>
    <property type="project" value="UniProtKB-UniRule"/>
</dbReference>
<keyword evidence="1" id="KW-0949">S-adenosyl-L-methionine</keyword>
<keyword evidence="1 2" id="KW-0808">Transferase</keyword>
<feature type="binding site" evidence="1">
    <location>
        <position position="165"/>
    </location>
    <ligand>
        <name>S-adenosyl-L-methionine</name>
        <dbReference type="ChEBI" id="CHEBI:59789"/>
    </ligand>
</feature>
<name>A0A2I6S752_9RHOO</name>
<feature type="binding site" evidence="1">
    <location>
        <position position="118"/>
    </location>
    <ligand>
        <name>S-adenosyl-L-methionine</name>
        <dbReference type="ChEBI" id="CHEBI:59789"/>
    </ligand>
</feature>
<dbReference type="AlphaFoldDB" id="A0A2I6S752"/>
<keyword evidence="1" id="KW-0698">rRNA processing</keyword>
<dbReference type="HAMAP" id="MF_00934">
    <property type="entry name" value="23SrRNA_methyltr_J"/>
    <property type="match status" value="1"/>
</dbReference>
<sequence length="282" mass="31961">MLSYRHAFHAGNHADVLKHFVLLEVLRYYSRKDKPWWYVDTHAGAGCYSLAGERAEQTAEYREGIARLWAREDVPAAFGPYLDAVRQFNPHGSLNFYPGSPALAMTALREQDRMRLFELHPADCELLAQTFARDAERVVVRRADGLACLRGLLPPPTRRAVVLIDPSYEVKQDYRQVVQVLENVLKRFSAGTYILWYPLLARPEARALPERLRDLPAESWLDVRLVVREPGPAGLAGMFGSGLFIINPPWTLPELLESTMPWLVDALGQDTAAGFDLEHRIP</sequence>
<dbReference type="GO" id="GO:0070475">
    <property type="term" value="P:rRNA base methylation"/>
    <property type="evidence" value="ECO:0007669"/>
    <property type="project" value="UniProtKB-UniRule"/>
</dbReference>
<feature type="site" description="Interaction with substrate rRNA" evidence="1">
    <location>
        <position position="4"/>
    </location>
</feature>
<comment type="catalytic activity">
    <reaction evidence="1">
        <text>adenosine(2030) in 23S rRNA + S-adenosyl-L-methionine = N(6)-methyladenosine(2030) in 23S rRNA + S-adenosyl-L-homocysteine + H(+)</text>
        <dbReference type="Rhea" id="RHEA:43736"/>
        <dbReference type="Rhea" id="RHEA-COMP:10668"/>
        <dbReference type="Rhea" id="RHEA-COMP:10669"/>
        <dbReference type="ChEBI" id="CHEBI:15378"/>
        <dbReference type="ChEBI" id="CHEBI:57856"/>
        <dbReference type="ChEBI" id="CHEBI:59789"/>
        <dbReference type="ChEBI" id="CHEBI:74411"/>
        <dbReference type="ChEBI" id="CHEBI:74449"/>
        <dbReference type="EC" id="2.1.1.266"/>
    </reaction>
</comment>
<dbReference type="PANTHER" id="PTHR37426">
    <property type="entry name" value="RIBOSOMAL RNA LARGE SUBUNIT METHYLTRANSFERASE J"/>
    <property type="match status" value="1"/>
</dbReference>
<dbReference type="GO" id="GO:0003723">
    <property type="term" value="F:RNA binding"/>
    <property type="evidence" value="ECO:0007669"/>
    <property type="project" value="UniProtKB-UniRule"/>
</dbReference>
<reference evidence="2 3" key="1">
    <citation type="submission" date="2018-01" db="EMBL/GenBank/DDBJ databases">
        <authorList>
            <person name="Fu G.-Y."/>
        </authorList>
    </citation>
    <scope>NUCLEOTIDE SEQUENCE [LARGE SCALE GENOMIC DNA]</scope>
    <source>
        <strain evidence="2 3">SY39</strain>
    </source>
</reference>
<protein>
    <recommendedName>
        <fullName evidence="1">Ribosomal RNA large subunit methyltransferase J</fullName>
        <ecNumber evidence="1">2.1.1.266</ecNumber>
    </recommendedName>
    <alternativeName>
        <fullName evidence="1">23S rRNA (adenine(2030)-N6)-methyltransferase</fullName>
    </alternativeName>
    <alternativeName>
        <fullName evidence="1">23S rRNA m6A2030 methyltransferase</fullName>
    </alternativeName>
</protein>
<evidence type="ECO:0000313" key="3">
    <source>
        <dbReference type="Proteomes" id="UP000242205"/>
    </source>
</evidence>
<feature type="binding site" evidence="1">
    <location>
        <position position="42"/>
    </location>
    <ligand>
        <name>S-adenosyl-L-methionine</name>
        <dbReference type="ChEBI" id="CHEBI:59789"/>
    </ligand>
</feature>
<keyword evidence="3" id="KW-1185">Reference proteome</keyword>